<evidence type="ECO:0000313" key="5">
    <source>
        <dbReference type="Proteomes" id="UP001239994"/>
    </source>
</evidence>
<dbReference type="EMBL" id="JAROKS010000024">
    <property type="protein sequence ID" value="KAK1786540.1"/>
    <property type="molecule type" value="Genomic_DNA"/>
</dbReference>
<feature type="active site" description="Proton donor" evidence="1">
    <location>
        <position position="33"/>
    </location>
</feature>
<organism evidence="4 5">
    <name type="scientific">Electrophorus voltai</name>
    <dbReference type="NCBI Taxonomy" id="2609070"/>
    <lineage>
        <taxon>Eukaryota</taxon>
        <taxon>Metazoa</taxon>
        <taxon>Chordata</taxon>
        <taxon>Craniata</taxon>
        <taxon>Vertebrata</taxon>
        <taxon>Euteleostomi</taxon>
        <taxon>Actinopterygii</taxon>
        <taxon>Neopterygii</taxon>
        <taxon>Teleostei</taxon>
        <taxon>Ostariophysi</taxon>
        <taxon>Gymnotiformes</taxon>
        <taxon>Gymnotoidei</taxon>
        <taxon>Gymnotidae</taxon>
        <taxon>Electrophorus</taxon>
    </lineage>
</organism>
<dbReference type="GO" id="GO:0016491">
    <property type="term" value="F:oxidoreductase activity"/>
    <property type="evidence" value="ECO:0007669"/>
    <property type="project" value="InterPro"/>
</dbReference>
<dbReference type="PANTHER" id="PTHR43827">
    <property type="entry name" value="2,5-DIKETO-D-GLUCONIC ACID REDUCTASE"/>
    <property type="match status" value="1"/>
</dbReference>
<dbReference type="InterPro" id="IPR020471">
    <property type="entry name" value="AKR"/>
</dbReference>
<reference evidence="4" key="1">
    <citation type="submission" date="2023-03" db="EMBL/GenBank/DDBJ databases">
        <title>Electrophorus voltai genome.</title>
        <authorList>
            <person name="Bian C."/>
        </authorList>
    </citation>
    <scope>NUCLEOTIDE SEQUENCE</scope>
    <source>
        <strain evidence="4">CB-2022</strain>
        <tissue evidence="4">Muscle</tissue>
    </source>
</reference>
<dbReference type="SUPFAM" id="SSF51430">
    <property type="entry name" value="NAD(P)-linked oxidoreductase"/>
    <property type="match status" value="1"/>
</dbReference>
<evidence type="ECO:0000256" key="1">
    <source>
        <dbReference type="PIRSR" id="PIRSR000097-1"/>
    </source>
</evidence>
<evidence type="ECO:0000313" key="4">
    <source>
        <dbReference type="EMBL" id="KAK1786540.1"/>
    </source>
</evidence>
<dbReference type="PIRSF" id="PIRSF000097">
    <property type="entry name" value="AKR"/>
    <property type="match status" value="1"/>
</dbReference>
<name>A0AAD9DL46_9TELE</name>
<comment type="caution">
    <text evidence="4">The sequence shown here is derived from an EMBL/GenBank/DDBJ whole genome shotgun (WGS) entry which is preliminary data.</text>
</comment>
<dbReference type="AlphaFoldDB" id="A0AAD9DL46"/>
<dbReference type="Pfam" id="PF00248">
    <property type="entry name" value="Aldo_ket_red"/>
    <property type="match status" value="1"/>
</dbReference>
<dbReference type="PANTHER" id="PTHR43827:SF10">
    <property type="entry name" value="ZGC:110366"/>
    <property type="match status" value="1"/>
</dbReference>
<feature type="domain" description="NADP-dependent oxidoreductase" evidence="3">
    <location>
        <begin position="86"/>
        <end position="211"/>
    </location>
</feature>
<gene>
    <name evidence="4" type="ORF">P4O66_002992</name>
</gene>
<protein>
    <recommendedName>
        <fullName evidence="3">NADP-dependent oxidoreductase domain-containing protein</fullName>
    </recommendedName>
</protein>
<evidence type="ECO:0000259" key="3">
    <source>
        <dbReference type="Pfam" id="PF00248"/>
    </source>
</evidence>
<dbReference type="InterPro" id="IPR036812">
    <property type="entry name" value="NAD(P)_OxRdtase_dom_sf"/>
</dbReference>
<dbReference type="Gene3D" id="3.20.20.100">
    <property type="entry name" value="NADP-dependent oxidoreductase domain"/>
    <property type="match status" value="2"/>
</dbReference>
<keyword evidence="5" id="KW-1185">Reference proteome</keyword>
<accession>A0AAD9DL46</accession>
<evidence type="ECO:0000256" key="2">
    <source>
        <dbReference type="PIRSR" id="PIRSR000097-3"/>
    </source>
</evidence>
<proteinExistence type="predicted"/>
<sequence length="228" mass="25694">MYRISYHGGYSHEAVVYALRDCGIRHIDTAKRYGCEEALAKAVAESRVPRDDLWITTKLWPYDYGYHSAKQACLASSARLGVDYLGLCHAIGVSNFLISHLEELKDDCGIVPHVNQVEFHPFQQPWDLVRYCQKEGIAFQGFCPLAKGQALSHPLILGLAEKYGRSASQICIGWSIQNGVITIPKSTNPQRIFEICQVFGFQLEEKDMALIGTLHDERHVSWDPTLVK</sequence>
<feature type="site" description="Lowers pKa of active site Tyr" evidence="2">
    <location>
        <position position="58"/>
    </location>
</feature>
<dbReference type="Proteomes" id="UP001239994">
    <property type="component" value="Unassembled WGS sequence"/>
</dbReference>
<dbReference type="InterPro" id="IPR023210">
    <property type="entry name" value="NADP_OxRdtase_dom"/>
</dbReference>